<evidence type="ECO:0000256" key="2">
    <source>
        <dbReference type="SAM" id="SignalP"/>
    </source>
</evidence>
<keyword evidence="1" id="KW-0812">Transmembrane</keyword>
<feature type="transmembrane region" description="Helical" evidence="1">
    <location>
        <begin position="115"/>
        <end position="142"/>
    </location>
</feature>
<reference evidence="3 4" key="1">
    <citation type="submission" date="2020-02" db="EMBL/GenBank/DDBJ databases">
        <authorList>
            <person name="Ma Q."/>
            <person name="Huang Y."/>
            <person name="Song X."/>
            <person name="Pei D."/>
        </authorList>
    </citation>
    <scope>NUCLEOTIDE SEQUENCE [LARGE SCALE GENOMIC DNA]</scope>
    <source>
        <strain evidence="3">Sxm20200214</strain>
        <tissue evidence="3">Leaf</tissue>
    </source>
</reference>
<evidence type="ECO:0000313" key="4">
    <source>
        <dbReference type="Proteomes" id="UP000886595"/>
    </source>
</evidence>
<dbReference type="EMBL" id="JAAMPC010000013">
    <property type="protein sequence ID" value="KAG2268890.1"/>
    <property type="molecule type" value="Genomic_DNA"/>
</dbReference>
<evidence type="ECO:0000256" key="1">
    <source>
        <dbReference type="SAM" id="Phobius"/>
    </source>
</evidence>
<keyword evidence="1" id="KW-1133">Transmembrane helix</keyword>
<sequence length="157" mass="18155">MNLLATCSLNVFFAAATWTRFCGRFMASPPASLAAIGCMCQQLQGPHASRAVAVLKLLNQVIIYNIWRERNARIFMGVSSSPEAFFRVVDRAIRDKLLSLFRPALSVPHHSLLELYFWFFSPLVNLPLFLLLSLLILFFFVIRPFSTHFYFYLYIFF</sequence>
<comment type="caution">
    <text evidence="3">The sequence shown here is derived from an EMBL/GenBank/DDBJ whole genome shotgun (WGS) entry which is preliminary data.</text>
</comment>
<keyword evidence="4" id="KW-1185">Reference proteome</keyword>
<name>A0A8X7U794_BRACI</name>
<keyword evidence="2" id="KW-0732">Signal</keyword>
<dbReference type="Proteomes" id="UP000886595">
    <property type="component" value="Unassembled WGS sequence"/>
</dbReference>
<proteinExistence type="predicted"/>
<organism evidence="3 4">
    <name type="scientific">Brassica carinata</name>
    <name type="common">Ethiopian mustard</name>
    <name type="synonym">Abyssinian cabbage</name>
    <dbReference type="NCBI Taxonomy" id="52824"/>
    <lineage>
        <taxon>Eukaryota</taxon>
        <taxon>Viridiplantae</taxon>
        <taxon>Streptophyta</taxon>
        <taxon>Embryophyta</taxon>
        <taxon>Tracheophyta</taxon>
        <taxon>Spermatophyta</taxon>
        <taxon>Magnoliopsida</taxon>
        <taxon>eudicotyledons</taxon>
        <taxon>Gunneridae</taxon>
        <taxon>Pentapetalae</taxon>
        <taxon>rosids</taxon>
        <taxon>malvids</taxon>
        <taxon>Brassicales</taxon>
        <taxon>Brassicaceae</taxon>
        <taxon>Brassiceae</taxon>
        <taxon>Brassica</taxon>
    </lineage>
</organism>
<protein>
    <submittedName>
        <fullName evidence="3">Uncharacterized protein</fullName>
    </submittedName>
</protein>
<feature type="chain" id="PRO_5036450420" evidence="2">
    <location>
        <begin position="20"/>
        <end position="157"/>
    </location>
</feature>
<keyword evidence="1" id="KW-0472">Membrane</keyword>
<dbReference type="OrthoDB" id="1748554at2759"/>
<feature type="signal peptide" evidence="2">
    <location>
        <begin position="1"/>
        <end position="19"/>
    </location>
</feature>
<accession>A0A8X7U794</accession>
<evidence type="ECO:0000313" key="3">
    <source>
        <dbReference type="EMBL" id="KAG2268890.1"/>
    </source>
</evidence>
<dbReference type="AlphaFoldDB" id="A0A8X7U794"/>
<gene>
    <name evidence="3" type="ORF">Bca52824_063445</name>
</gene>